<evidence type="ECO:0000313" key="2">
    <source>
        <dbReference type="Proteomes" id="UP000594042"/>
    </source>
</evidence>
<accession>A0A7G1HR59</accession>
<evidence type="ECO:0000313" key="1">
    <source>
        <dbReference type="EMBL" id="BCI62165.1"/>
    </source>
</evidence>
<protein>
    <recommendedName>
        <fullName evidence="3">Phosphoglycerate mutase family protein</fullName>
    </recommendedName>
</protein>
<dbReference type="AlphaFoldDB" id="A0A7G1HR59"/>
<keyword evidence="2" id="KW-1185">Reference proteome</keyword>
<reference evidence="2" key="1">
    <citation type="submission" date="2020-07" db="EMBL/GenBank/DDBJ databases">
        <title>Complete genome sequencing of Coprobacter sp. strain 2CBH44.</title>
        <authorList>
            <person name="Sakamoto M."/>
            <person name="Murakami T."/>
            <person name="Mori H."/>
        </authorList>
    </citation>
    <scope>NUCLEOTIDE SEQUENCE [LARGE SCALE GENOMIC DNA]</scope>
    <source>
        <strain evidence="2">2CBH44</strain>
    </source>
</reference>
<organism evidence="1 2">
    <name type="scientific">Coprobacter secundus subsp. similis</name>
    <dbReference type="NCBI Taxonomy" id="2751153"/>
    <lineage>
        <taxon>Bacteria</taxon>
        <taxon>Pseudomonadati</taxon>
        <taxon>Bacteroidota</taxon>
        <taxon>Bacteroidia</taxon>
        <taxon>Bacteroidales</taxon>
        <taxon>Barnesiellaceae</taxon>
        <taxon>Coprobacter</taxon>
    </lineage>
</organism>
<evidence type="ECO:0008006" key="3">
    <source>
        <dbReference type="Google" id="ProtNLM"/>
    </source>
</evidence>
<dbReference type="EMBL" id="AP023322">
    <property type="protein sequence ID" value="BCI62165.1"/>
    <property type="molecule type" value="Genomic_DNA"/>
</dbReference>
<dbReference type="KEGG" id="copr:Cop2CBH44_05180"/>
<name>A0A7G1HR59_9BACT</name>
<gene>
    <name evidence="1" type="ORF">Cop2CBH44_05180</name>
</gene>
<dbReference type="RefSeq" id="WP_021930508.1">
    <property type="nucleotide sequence ID" value="NZ_AP023322.1"/>
</dbReference>
<dbReference type="Proteomes" id="UP000594042">
    <property type="component" value="Chromosome"/>
</dbReference>
<sequence>MDSFDIKVMAEENQRKAFEIINDIQIVSCWESIGAVPGLVGSLSTGLLMKHRDIDFHIYSFPVDIKKSFEAIAKIAEHPRIIHIEYTNLLDTDEACIEWHALYEDKDKMHWQIDMIHIEKGSKYDGYFENVARRINEVLTPEMRMAILSLKYFTPDDVSIMGIEYYKAVIKDGVRTYPEFLEWRKKYPVTGIEEWCP</sequence>
<proteinExistence type="predicted"/>